<evidence type="ECO:0000313" key="1">
    <source>
        <dbReference type="EMBL" id="MDV7693915.1"/>
    </source>
</evidence>
<reference evidence="2 3" key="1">
    <citation type="submission" date="2016-05" db="EMBL/GenBank/DDBJ databases">
        <title>Draft genome sequence of Pediococcus parvulus 2.6, a probiotic beta-glucan producer strain.</title>
        <authorList>
            <person name="Mohedano M.L."/>
            <person name="Perez-Ramos A."/>
            <person name="Duenas M.T."/>
            <person name="Lamontanara A."/>
            <person name="Orru L."/>
            <person name="Spano G."/>
            <person name="Capozzi V."/>
            <person name="Lopez P."/>
        </authorList>
    </citation>
    <scope>NUCLEOTIDE SEQUENCE [LARGE SCALE GENOMIC DNA]</scope>
    <source>
        <strain evidence="2 3">2.6</strain>
    </source>
</reference>
<organism evidence="1 4">
    <name type="scientific">Pediococcus parvulus</name>
    <dbReference type="NCBI Taxonomy" id="54062"/>
    <lineage>
        <taxon>Bacteria</taxon>
        <taxon>Bacillati</taxon>
        <taxon>Bacillota</taxon>
        <taxon>Bacilli</taxon>
        <taxon>Lactobacillales</taxon>
        <taxon>Lactobacillaceae</taxon>
        <taxon>Pediococcus</taxon>
    </lineage>
</organism>
<evidence type="ECO:0000313" key="2">
    <source>
        <dbReference type="EMBL" id="OAD63931.1"/>
    </source>
</evidence>
<dbReference type="EMBL" id="WERX01000007">
    <property type="protein sequence ID" value="MDV7693915.1"/>
    <property type="molecule type" value="Genomic_DNA"/>
</dbReference>
<comment type="caution">
    <text evidence="1">The sequence shown here is derived from an EMBL/GenBank/DDBJ whole genome shotgun (WGS) entry which is preliminary data.</text>
</comment>
<evidence type="ECO:0000313" key="3">
    <source>
        <dbReference type="Proteomes" id="UP000077280"/>
    </source>
</evidence>
<dbReference type="RefSeq" id="WP_068806647.1">
    <property type="nucleotide sequence ID" value="NZ_CP168675.1"/>
</dbReference>
<accession>A0AAP5TA60</accession>
<dbReference type="Proteomes" id="UP001275867">
    <property type="component" value="Unassembled WGS sequence"/>
</dbReference>
<proteinExistence type="predicted"/>
<dbReference type="Proteomes" id="UP000077280">
    <property type="component" value="Unassembled WGS sequence"/>
</dbReference>
<evidence type="ECO:0008006" key="5">
    <source>
        <dbReference type="Google" id="ProtNLM"/>
    </source>
</evidence>
<evidence type="ECO:0000313" key="4">
    <source>
        <dbReference type="Proteomes" id="UP001275867"/>
    </source>
</evidence>
<keyword evidence="3" id="KW-1185">Reference proteome</keyword>
<sequence length="80" mass="9049">MAADQTIKPRQVGNSTVLTVPANIKLDKNARYFVTKGPNGEIVFMPKLKNPFKDPKLLKQISSQKSEFEDVKMIGREKDE</sequence>
<gene>
    <name evidence="2" type="ORF">A7K95_07120</name>
    <name evidence="1" type="ORF">GA842_03265</name>
</gene>
<dbReference type="GeneID" id="93382197"/>
<dbReference type="AlphaFoldDB" id="A0AAP5TA60"/>
<reference evidence="1" key="2">
    <citation type="submission" date="2019-10" db="EMBL/GenBank/DDBJ databases">
        <title>Malate fermentation in French cider.</title>
        <authorList>
            <person name="Cousin F.J."/>
            <person name="Medina Fernandez S."/>
            <person name="Misery B."/>
            <person name="Laplace J.-M."/>
            <person name="Cretenet M."/>
        </authorList>
    </citation>
    <scope>NUCLEOTIDE SEQUENCE</scope>
    <source>
        <strain evidence="1">UCMA15901</strain>
    </source>
</reference>
<protein>
    <recommendedName>
        <fullName evidence="5">AbrB family transcriptional regulator</fullName>
    </recommendedName>
</protein>
<name>A0AAP5TA60_9LACO</name>
<dbReference type="EMBL" id="LXND01000051">
    <property type="protein sequence ID" value="OAD63931.1"/>
    <property type="molecule type" value="Genomic_DNA"/>
</dbReference>
<dbReference type="NCBIfam" id="NF047400">
    <property type="entry name" value="MazE_PemI_antitoxin"/>
    <property type="match status" value="1"/>
</dbReference>